<proteinExistence type="predicted"/>
<dbReference type="STRING" id="1419482.SAMN05444266_105240"/>
<evidence type="ECO:0000313" key="3">
    <source>
        <dbReference type="Proteomes" id="UP000184420"/>
    </source>
</evidence>
<protein>
    <submittedName>
        <fullName evidence="2">LPS export ABC transporter protein LptC</fullName>
    </submittedName>
</protein>
<evidence type="ECO:0000256" key="1">
    <source>
        <dbReference type="SAM" id="MobiDB-lite"/>
    </source>
</evidence>
<name>A0A1M7E1S5_9BACT</name>
<dbReference type="EMBL" id="FRBL01000005">
    <property type="protein sequence ID" value="SHL85721.1"/>
    <property type="molecule type" value="Genomic_DNA"/>
</dbReference>
<dbReference type="InterPro" id="IPR026265">
    <property type="entry name" value="LptC"/>
</dbReference>
<dbReference type="Proteomes" id="UP000184420">
    <property type="component" value="Unassembled WGS sequence"/>
</dbReference>
<reference evidence="2 3" key="1">
    <citation type="submission" date="2016-11" db="EMBL/GenBank/DDBJ databases">
        <authorList>
            <person name="Jaros S."/>
            <person name="Januszkiewicz K."/>
            <person name="Wedrychowicz H."/>
        </authorList>
    </citation>
    <scope>NUCLEOTIDE SEQUENCE [LARGE SCALE GENOMIC DNA]</scope>
    <source>
        <strain evidence="2 3">DSM 27406</strain>
    </source>
</reference>
<keyword evidence="3" id="KW-1185">Reference proteome</keyword>
<dbReference type="GO" id="GO:0015221">
    <property type="term" value="F:lipopolysaccharide transmembrane transporter activity"/>
    <property type="evidence" value="ECO:0007669"/>
    <property type="project" value="InterPro"/>
</dbReference>
<gene>
    <name evidence="2" type="ORF">SAMN05444266_105240</name>
</gene>
<dbReference type="NCBIfam" id="TIGR04409">
    <property type="entry name" value="LptC_YrbK"/>
    <property type="match status" value="1"/>
</dbReference>
<dbReference type="GO" id="GO:0005886">
    <property type="term" value="C:plasma membrane"/>
    <property type="evidence" value="ECO:0007669"/>
    <property type="project" value="InterPro"/>
</dbReference>
<sequence>MLLAALLSSCENDIGAVMAFDAKKAAVENGTDIVTIFSQGGRVSAKLTAPVMERSLERPSYVEFKQGLKVLMYDSLLNLTSTLTAKHGKYMEEEGFVYLRDSVELITVKGEKLESNELNYDPHRKIFYSTKEVFITTPTSQLHGWGLEANEDFSVKKILSVSGPITLEDSTSMSEDSTVNAVPSSATPAAPAPATTTVAPAAPTSPIPTGVQAGGNAPVLAPNVTRPRPALLKVKKDTTLH</sequence>
<dbReference type="Pfam" id="PF06835">
    <property type="entry name" value="LptC"/>
    <property type="match status" value="1"/>
</dbReference>
<dbReference type="AlphaFoldDB" id="A0A1M7E1S5"/>
<feature type="compositionally biased region" description="Low complexity" evidence="1">
    <location>
        <begin position="181"/>
        <end position="209"/>
    </location>
</feature>
<dbReference type="InterPro" id="IPR010664">
    <property type="entry name" value="LipoPS_assembly_LptC-rel"/>
</dbReference>
<accession>A0A1M7E1S5</accession>
<organism evidence="2 3">
    <name type="scientific">Chitinophaga jiangningensis</name>
    <dbReference type="NCBI Taxonomy" id="1419482"/>
    <lineage>
        <taxon>Bacteria</taxon>
        <taxon>Pseudomonadati</taxon>
        <taxon>Bacteroidota</taxon>
        <taxon>Chitinophagia</taxon>
        <taxon>Chitinophagales</taxon>
        <taxon>Chitinophagaceae</taxon>
        <taxon>Chitinophaga</taxon>
    </lineage>
</organism>
<evidence type="ECO:0000313" key="2">
    <source>
        <dbReference type="EMBL" id="SHL85721.1"/>
    </source>
</evidence>
<feature type="compositionally biased region" description="Polar residues" evidence="1">
    <location>
        <begin position="169"/>
        <end position="180"/>
    </location>
</feature>
<dbReference type="Gene3D" id="2.60.450.10">
    <property type="entry name" value="Lipopolysaccharide (LPS) transport protein A like domain"/>
    <property type="match status" value="1"/>
</dbReference>
<feature type="region of interest" description="Disordered" evidence="1">
    <location>
        <begin position="169"/>
        <end position="224"/>
    </location>
</feature>